<dbReference type="Proteomes" id="UP000755667">
    <property type="component" value="Unassembled WGS sequence"/>
</dbReference>
<evidence type="ECO:0000313" key="6">
    <source>
        <dbReference type="Proteomes" id="UP000809440"/>
    </source>
</evidence>
<dbReference type="AlphaFoldDB" id="A0A9Q2NZ73"/>
<dbReference type="Pfam" id="PF13519">
    <property type="entry name" value="VWA_2"/>
    <property type="match status" value="1"/>
</dbReference>
<dbReference type="InterPro" id="IPR036465">
    <property type="entry name" value="vWFA_dom_sf"/>
</dbReference>
<gene>
    <name evidence="3" type="ORF">JQX41_08960</name>
    <name evidence="4" type="ORF">JQX48_10175</name>
</gene>
<evidence type="ECO:0000313" key="3">
    <source>
        <dbReference type="EMBL" id="MBM2412426.1"/>
    </source>
</evidence>
<dbReference type="OrthoDB" id="9783818at2"/>
<dbReference type="Proteomes" id="UP000809440">
    <property type="component" value="Unassembled WGS sequence"/>
</dbReference>
<evidence type="ECO:0000256" key="1">
    <source>
        <dbReference type="SAM" id="SignalP"/>
    </source>
</evidence>
<dbReference type="GeneID" id="62639679"/>
<organism evidence="3 5">
    <name type="scientific">Marivita cryptomonadis</name>
    <dbReference type="NCBI Taxonomy" id="505252"/>
    <lineage>
        <taxon>Bacteria</taxon>
        <taxon>Pseudomonadati</taxon>
        <taxon>Pseudomonadota</taxon>
        <taxon>Alphaproteobacteria</taxon>
        <taxon>Rhodobacterales</taxon>
        <taxon>Roseobacteraceae</taxon>
        <taxon>Marivita</taxon>
    </lineage>
</organism>
<dbReference type="RefSeq" id="WP_085627961.1">
    <property type="nucleotide sequence ID" value="NZ_JAFBWU010000005.1"/>
</dbReference>
<comment type="caution">
    <text evidence="3">The sequence shown here is derived from an EMBL/GenBank/DDBJ whole genome shotgun (WGS) entry which is preliminary data.</text>
</comment>
<feature type="domain" description="VWFA" evidence="2">
    <location>
        <begin position="23"/>
        <end position="203"/>
    </location>
</feature>
<protein>
    <submittedName>
        <fullName evidence="3">VWA domain-containing protein</fullName>
    </submittedName>
</protein>
<feature type="signal peptide" evidence="1">
    <location>
        <begin position="1"/>
        <end position="18"/>
    </location>
</feature>
<dbReference type="SUPFAM" id="SSF53300">
    <property type="entry name" value="vWA-like"/>
    <property type="match status" value="1"/>
</dbReference>
<dbReference type="EMBL" id="JAFBXF010000005">
    <property type="protein sequence ID" value="MBM2417337.1"/>
    <property type="molecule type" value="Genomic_DNA"/>
</dbReference>
<proteinExistence type="predicted"/>
<keyword evidence="6" id="KW-1185">Reference proteome</keyword>
<evidence type="ECO:0000313" key="4">
    <source>
        <dbReference type="EMBL" id="MBM2417337.1"/>
    </source>
</evidence>
<dbReference type="InterPro" id="IPR002035">
    <property type="entry name" value="VWF_A"/>
</dbReference>
<evidence type="ECO:0000313" key="5">
    <source>
        <dbReference type="Proteomes" id="UP000755667"/>
    </source>
</evidence>
<reference evidence="3 6" key="1">
    <citation type="submission" date="2021-01" db="EMBL/GenBank/DDBJ databases">
        <title>Diatom-associated Roseobacters Show Island Model of Population Structure.</title>
        <authorList>
            <person name="Qu L."/>
            <person name="Feng X."/>
            <person name="Chen Y."/>
            <person name="Li L."/>
            <person name="Wang X."/>
            <person name="Hu Z."/>
            <person name="Wang H."/>
            <person name="Luo H."/>
        </authorList>
    </citation>
    <scope>NUCLEOTIDE SEQUENCE</scope>
    <source>
        <strain evidence="4 6">CC28-63</strain>
        <strain evidence="3">CC28-69</strain>
    </source>
</reference>
<dbReference type="EMBL" id="JAFBXE010000005">
    <property type="protein sequence ID" value="MBM2412426.1"/>
    <property type="molecule type" value="Genomic_DNA"/>
</dbReference>
<dbReference type="Gene3D" id="3.40.50.410">
    <property type="entry name" value="von Willebrand factor, type A domain"/>
    <property type="match status" value="1"/>
</dbReference>
<name>A0A9Q2NZ73_9RHOB</name>
<feature type="chain" id="PRO_5040288875" evidence="1">
    <location>
        <begin position="19"/>
        <end position="831"/>
    </location>
</feature>
<sequence>MQRLLALSLTLFATMASAQTQPNTVLVMDGSGSMWGQVDGVAKITIAQDVVGNLLSDFPAEQGLGLTVYGHRERGECTDIETVVAPAPGTAADIAAAVNGIKPLGKTPMTDAVIAAAQALRYTEEKATVILVSDGVETCNPDPCAAARLLEEAGIDFTAHVIGFDVGSDPEALAQMQCIAEETGGQFLTADTADQLTAALTQVAASPEPEPEPVVVPTTLTAIIEGTDTLITGPVIWELTSNTETVLSDTEGNPLNLQLPEASYTVIAYSVALETEMTRQFVAVGESTTVQIAFPEPQETARVLAPAEAVAGSTIQVGWDGPNGTEDYIGIGAADAEGANQWRNWSLTSSGNPVDLLIPPTPGAHVIRYFKRDGREPLGQTEIMVTPATATLQTVDSAAAGSDIMVDWTGPNYNEDYIGIGKVGSDGANQWENWVYVRDGSPAKLTIPSDPGDYAITYFMRQDRTPLATIAFTATDVTASIVAPTEAVAGSTIEVGWTGPDYAEDYIGIGRSDASGANQWENWTYTREGSPLDLEMPAEPGDYMITYFQRQDRTPLTTVPITLTAVSASITAPTEAFVGATIEVGWTGPNYAEDYIGIGRAGADGANQWENWAYTRDGSPLDLVMPVEPGDYIITYFQRQDRTPLTTVPISLKPVEASLQAPASAPAGSTIDVVWTGPNYSEDYLGIGRAGADGSNQWENWTYTRDGAPAKLLVPATPGDYLIRYFVRQDRSAIAETPITVTPVEATLITPETAAPGATIEIGWTGPDYAEDYIGVGPVGANGSAQWQSWAYTRSGNPAMITMPDTPGDYVVQYFIRQDRESVASATIKIE</sequence>
<accession>A0A9Q2NZ73</accession>
<dbReference type="PROSITE" id="PS50234">
    <property type="entry name" value="VWFA"/>
    <property type="match status" value="1"/>
</dbReference>
<dbReference type="SMART" id="SM00327">
    <property type="entry name" value="VWA"/>
    <property type="match status" value="1"/>
</dbReference>
<evidence type="ECO:0000259" key="2">
    <source>
        <dbReference type="PROSITE" id="PS50234"/>
    </source>
</evidence>
<keyword evidence="1" id="KW-0732">Signal</keyword>